<reference evidence="1 2" key="1">
    <citation type="submission" date="2024-12" db="EMBL/GenBank/DDBJ databases">
        <title>The unique morphological basis and parallel evolutionary history of personate flowers in Penstemon.</title>
        <authorList>
            <person name="Depatie T.H."/>
            <person name="Wessinger C.A."/>
        </authorList>
    </citation>
    <scope>NUCLEOTIDE SEQUENCE [LARGE SCALE GENOMIC DNA]</scope>
    <source>
        <strain evidence="1">WTNN_2</strain>
        <tissue evidence="1">Leaf</tissue>
    </source>
</reference>
<dbReference type="Proteomes" id="UP001634393">
    <property type="component" value="Unassembled WGS sequence"/>
</dbReference>
<proteinExistence type="predicted"/>
<evidence type="ECO:0000313" key="2">
    <source>
        <dbReference type="Proteomes" id="UP001634393"/>
    </source>
</evidence>
<name>A0ABD3RCD7_9LAMI</name>
<comment type="caution">
    <text evidence="1">The sequence shown here is derived from an EMBL/GenBank/DDBJ whole genome shotgun (WGS) entry which is preliminary data.</text>
</comment>
<dbReference type="EMBL" id="JBJXBP010000010">
    <property type="protein sequence ID" value="KAL3810604.1"/>
    <property type="molecule type" value="Genomic_DNA"/>
</dbReference>
<protein>
    <submittedName>
        <fullName evidence="1">Uncharacterized protein</fullName>
    </submittedName>
</protein>
<evidence type="ECO:0000313" key="1">
    <source>
        <dbReference type="EMBL" id="KAL3810604.1"/>
    </source>
</evidence>
<sequence>MVIATYVFLIFFPNLRLEEIPTMVILVGVLYPPINLTCTRYNQRVGKFKCIMCGESPAIIIKILHVQNSLIQIQIEKIALRIFDSSGFLDATSFGSQAAAITGVDCIDCMDMHYKVCIFMITSTLSKAIQLGCLQKTISLLPDFCQLVLLCLVVNNSVFVVKCPSTNCPSTYFEA</sequence>
<keyword evidence="2" id="KW-1185">Reference proteome</keyword>
<dbReference type="AlphaFoldDB" id="A0ABD3RCD7"/>
<accession>A0ABD3RCD7</accession>
<gene>
    <name evidence="1" type="ORF">ACJIZ3_000005</name>
</gene>
<organism evidence="1 2">
    <name type="scientific">Penstemon smallii</name>
    <dbReference type="NCBI Taxonomy" id="265156"/>
    <lineage>
        <taxon>Eukaryota</taxon>
        <taxon>Viridiplantae</taxon>
        <taxon>Streptophyta</taxon>
        <taxon>Embryophyta</taxon>
        <taxon>Tracheophyta</taxon>
        <taxon>Spermatophyta</taxon>
        <taxon>Magnoliopsida</taxon>
        <taxon>eudicotyledons</taxon>
        <taxon>Gunneridae</taxon>
        <taxon>Pentapetalae</taxon>
        <taxon>asterids</taxon>
        <taxon>lamiids</taxon>
        <taxon>Lamiales</taxon>
        <taxon>Plantaginaceae</taxon>
        <taxon>Cheloneae</taxon>
        <taxon>Penstemon</taxon>
    </lineage>
</organism>